<comment type="similarity">
    <text evidence="6">Belongs to the Vsr family.</text>
</comment>
<reference evidence="8" key="1">
    <citation type="submission" date="2021-08" db="EMBL/GenBank/DDBJ databases">
        <title>Genome of a novel bacterium of the phylum Verrucomicrobia, Oleiharenicola sp. KSB-15.</title>
        <authorList>
            <person name="Chung J.-H."/>
            <person name="Ahn J.-H."/>
            <person name="Yoon Y."/>
            <person name="Kim D.-Y."/>
            <person name="An S.-H."/>
            <person name="Park I."/>
            <person name="Yeon J."/>
        </authorList>
    </citation>
    <scope>NUCLEOTIDE SEQUENCE</scope>
    <source>
        <strain evidence="8">KSB-15</strain>
    </source>
</reference>
<dbReference type="GO" id="GO:0006298">
    <property type="term" value="P:mismatch repair"/>
    <property type="evidence" value="ECO:0007669"/>
    <property type="project" value="InterPro"/>
</dbReference>
<evidence type="ECO:0000313" key="9">
    <source>
        <dbReference type="Proteomes" id="UP000825051"/>
    </source>
</evidence>
<dbReference type="SUPFAM" id="SSF52980">
    <property type="entry name" value="Restriction endonuclease-like"/>
    <property type="match status" value="1"/>
</dbReference>
<dbReference type="KEGG" id="ole:K0B96_16860"/>
<proteinExistence type="inferred from homology"/>
<evidence type="ECO:0000256" key="6">
    <source>
        <dbReference type="ARBA" id="ARBA00029466"/>
    </source>
</evidence>
<keyword evidence="4" id="KW-0378">Hydrolase</keyword>
<keyword evidence="9" id="KW-1185">Reference proteome</keyword>
<evidence type="ECO:0000256" key="7">
    <source>
        <dbReference type="SAM" id="MobiDB-lite"/>
    </source>
</evidence>
<dbReference type="InterPro" id="IPR011335">
    <property type="entry name" value="Restrct_endonuc-II-like"/>
</dbReference>
<dbReference type="NCBIfam" id="TIGR00632">
    <property type="entry name" value="vsr"/>
    <property type="match status" value="1"/>
</dbReference>
<dbReference type="GO" id="GO:0004519">
    <property type="term" value="F:endonuclease activity"/>
    <property type="evidence" value="ECO:0007669"/>
    <property type="project" value="UniProtKB-KW"/>
</dbReference>
<dbReference type="Pfam" id="PF03852">
    <property type="entry name" value="Vsr"/>
    <property type="match status" value="1"/>
</dbReference>
<keyword evidence="1" id="KW-0540">Nuclease</keyword>
<organism evidence="8 9">
    <name type="scientific">Horticoccus luteus</name>
    <dbReference type="NCBI Taxonomy" id="2862869"/>
    <lineage>
        <taxon>Bacteria</taxon>
        <taxon>Pseudomonadati</taxon>
        <taxon>Verrucomicrobiota</taxon>
        <taxon>Opitutia</taxon>
        <taxon>Opitutales</taxon>
        <taxon>Opitutaceae</taxon>
        <taxon>Horticoccus</taxon>
    </lineage>
</organism>
<feature type="compositionally biased region" description="Polar residues" evidence="7">
    <location>
        <begin position="14"/>
        <end position="29"/>
    </location>
</feature>
<evidence type="ECO:0000256" key="5">
    <source>
        <dbReference type="ARBA" id="ARBA00023204"/>
    </source>
</evidence>
<dbReference type="Gene3D" id="3.40.960.10">
    <property type="entry name" value="VSR Endonuclease"/>
    <property type="match status" value="1"/>
</dbReference>
<evidence type="ECO:0000256" key="3">
    <source>
        <dbReference type="ARBA" id="ARBA00022763"/>
    </source>
</evidence>
<dbReference type="InterPro" id="IPR004603">
    <property type="entry name" value="DNA_mismatch_endonuc_vsr"/>
</dbReference>
<dbReference type="Proteomes" id="UP000825051">
    <property type="component" value="Chromosome"/>
</dbReference>
<evidence type="ECO:0000256" key="2">
    <source>
        <dbReference type="ARBA" id="ARBA00022759"/>
    </source>
</evidence>
<dbReference type="RefSeq" id="WP_220162180.1">
    <property type="nucleotide sequence ID" value="NZ_CP080507.1"/>
</dbReference>
<gene>
    <name evidence="8" type="ORF">K0B96_16860</name>
</gene>
<sequence>MKEKSKFVHRNRGETSSPGQPGNTRQHPGNTRRPGKPENALCHRGRCRSTGTDVFSVAQRSAVMAAIRGRGNRGTELRLIAIFRAHQVTGWRRHRPIIGKPDFVFPAQRVAVFVDGCFWHGCPKHATWPKQNAEFWRAKILHNRARDREVNRLLKQTGWRVVRIWEHALTKKHAARTVARLQRVLAEREPGRKRET</sequence>
<evidence type="ECO:0000256" key="1">
    <source>
        <dbReference type="ARBA" id="ARBA00022722"/>
    </source>
</evidence>
<feature type="region of interest" description="Disordered" evidence="7">
    <location>
        <begin position="1"/>
        <end position="41"/>
    </location>
</feature>
<dbReference type="AlphaFoldDB" id="A0A8F9XGA1"/>
<evidence type="ECO:0000256" key="4">
    <source>
        <dbReference type="ARBA" id="ARBA00022801"/>
    </source>
</evidence>
<evidence type="ECO:0000313" key="8">
    <source>
        <dbReference type="EMBL" id="QYM78952.1"/>
    </source>
</evidence>
<keyword evidence="3" id="KW-0227">DNA damage</keyword>
<accession>A0A8F9XGA1</accession>
<keyword evidence="2 8" id="KW-0255">Endonuclease</keyword>
<name>A0A8F9XGA1_9BACT</name>
<dbReference type="CDD" id="cd00221">
    <property type="entry name" value="Vsr"/>
    <property type="match status" value="1"/>
</dbReference>
<keyword evidence="5" id="KW-0234">DNA repair</keyword>
<protein>
    <submittedName>
        <fullName evidence="8">Very short patch repair endonuclease</fullName>
    </submittedName>
</protein>
<dbReference type="GO" id="GO:0016787">
    <property type="term" value="F:hydrolase activity"/>
    <property type="evidence" value="ECO:0007669"/>
    <property type="project" value="UniProtKB-KW"/>
</dbReference>
<dbReference type="EMBL" id="CP080507">
    <property type="protein sequence ID" value="QYM78952.1"/>
    <property type="molecule type" value="Genomic_DNA"/>
</dbReference>